<dbReference type="EMBL" id="AP018738">
    <property type="protein sequence ID" value="BBE50907.1"/>
    <property type="molecule type" value="Genomic_DNA"/>
</dbReference>
<organism evidence="2 3">
    <name type="scientific">Ferriphaselus amnicola</name>
    <dbReference type="NCBI Taxonomy" id="1188319"/>
    <lineage>
        <taxon>Bacteria</taxon>
        <taxon>Pseudomonadati</taxon>
        <taxon>Pseudomonadota</taxon>
        <taxon>Betaproteobacteria</taxon>
        <taxon>Nitrosomonadales</taxon>
        <taxon>Gallionellaceae</taxon>
        <taxon>Ferriphaselus</taxon>
    </lineage>
</organism>
<dbReference type="Proteomes" id="UP000033070">
    <property type="component" value="Chromosome"/>
</dbReference>
<dbReference type="InterPro" id="IPR018964">
    <property type="entry name" value="Phage_phiJL001_Gp84_C"/>
</dbReference>
<protein>
    <recommendedName>
        <fullName evidence="1">Bacteriophage phiJL001 Gp84 C-terminal domain-containing protein</fullName>
    </recommendedName>
</protein>
<dbReference type="NCBIfam" id="TIGR02218">
    <property type="entry name" value="phg_TIGR02218"/>
    <property type="match status" value="1"/>
</dbReference>
<dbReference type="OrthoDB" id="6872689at2"/>
<gene>
    <name evidence="2" type="ORF">OYT1_ch1350</name>
</gene>
<dbReference type="STRING" id="1188319.OYT1_02010"/>
<evidence type="ECO:0000313" key="2">
    <source>
        <dbReference type="EMBL" id="BBE50907.1"/>
    </source>
</evidence>
<accession>A0A2Z6GBU0</accession>
<sequence>MKTATPALLAMLNGAGNAYVMADLYTLTLIGGQVLRYTDFDLDLTAGGNVYASASLKFKRSRVRWIAGLEVDTLDISIFASTADLLNGLPFLAQVERGVLDGASLKLERGWMNLGSTVAETLTLFNGRVAEVQVSRTEARIKIKSDLELLNVRMPRNLYTPGCLYTLYDTGCGISRAAYAVNGSVTGGANRTWFPSALMHAANWFDLGTVTFTSGANNGITRTVRDFTSGAFLFSQPWPNVPANGDTFTAWPGCDKSQATCTGKFANKTRFRGFPYIPVPETSM</sequence>
<evidence type="ECO:0000259" key="1">
    <source>
        <dbReference type="Pfam" id="PF09356"/>
    </source>
</evidence>
<keyword evidence="3" id="KW-1185">Reference proteome</keyword>
<dbReference type="AlphaFoldDB" id="A0A2Z6GBU0"/>
<proteinExistence type="predicted"/>
<evidence type="ECO:0000313" key="3">
    <source>
        <dbReference type="Proteomes" id="UP000033070"/>
    </source>
</evidence>
<dbReference type="KEGG" id="fam:OYT1_ch1350"/>
<dbReference type="Pfam" id="PF09356">
    <property type="entry name" value="Phage_BR0599"/>
    <property type="match status" value="1"/>
</dbReference>
<feature type="domain" description="Bacteriophage phiJL001 Gp84 C-terminal" evidence="1">
    <location>
        <begin position="203"/>
        <end position="279"/>
    </location>
</feature>
<dbReference type="Pfam" id="PF09931">
    <property type="entry name" value="Phage_phiJL001_Gp84_N"/>
    <property type="match status" value="1"/>
</dbReference>
<dbReference type="RefSeq" id="WP_035383975.1">
    <property type="nucleotide sequence ID" value="NZ_AP018738.1"/>
</dbReference>
<reference evidence="2 3" key="1">
    <citation type="submission" date="2018-06" db="EMBL/GenBank/DDBJ databases">
        <title>OYT1 Genome Sequencing.</title>
        <authorList>
            <person name="Kato S."/>
            <person name="Itoh T."/>
            <person name="Ohkuma M."/>
        </authorList>
    </citation>
    <scope>NUCLEOTIDE SEQUENCE [LARGE SCALE GENOMIC DNA]</scope>
    <source>
        <strain evidence="2 3">OYT1</strain>
    </source>
</reference>
<name>A0A2Z6GBU0_9PROT</name>
<dbReference type="InterPro" id="IPR011928">
    <property type="entry name" value="Phage_phiJL001_Gp84"/>
</dbReference>